<proteinExistence type="predicted"/>
<feature type="compositionally biased region" description="Low complexity" evidence="1">
    <location>
        <begin position="95"/>
        <end position="105"/>
    </location>
</feature>
<gene>
    <name evidence="2" type="ORF">GQ607_013847</name>
</gene>
<feature type="compositionally biased region" description="Basic residues" evidence="1">
    <location>
        <begin position="74"/>
        <end position="89"/>
    </location>
</feature>
<dbReference type="AlphaFoldDB" id="A0A8H3W633"/>
<organism evidence="2 3">
    <name type="scientific">Colletotrichum asianum</name>
    <dbReference type="NCBI Taxonomy" id="702518"/>
    <lineage>
        <taxon>Eukaryota</taxon>
        <taxon>Fungi</taxon>
        <taxon>Dikarya</taxon>
        <taxon>Ascomycota</taxon>
        <taxon>Pezizomycotina</taxon>
        <taxon>Sordariomycetes</taxon>
        <taxon>Hypocreomycetidae</taxon>
        <taxon>Glomerellales</taxon>
        <taxon>Glomerellaceae</taxon>
        <taxon>Colletotrichum</taxon>
        <taxon>Colletotrichum gloeosporioides species complex</taxon>
    </lineage>
</organism>
<dbReference type="Proteomes" id="UP000434172">
    <property type="component" value="Unassembled WGS sequence"/>
</dbReference>
<feature type="region of interest" description="Disordered" evidence="1">
    <location>
        <begin position="1"/>
        <end position="120"/>
    </location>
</feature>
<evidence type="ECO:0000313" key="2">
    <source>
        <dbReference type="EMBL" id="KAF0318888.1"/>
    </source>
</evidence>
<reference evidence="2 3" key="1">
    <citation type="submission" date="2019-12" db="EMBL/GenBank/DDBJ databases">
        <title>A genome sequence resource for the geographically widespread anthracnose pathogen Colletotrichum asianum.</title>
        <authorList>
            <person name="Meng Y."/>
        </authorList>
    </citation>
    <scope>NUCLEOTIDE SEQUENCE [LARGE SCALE GENOMIC DNA]</scope>
    <source>
        <strain evidence="2 3">ICMP 18580</strain>
    </source>
</reference>
<accession>A0A8H3W633</accession>
<keyword evidence="3" id="KW-1185">Reference proteome</keyword>
<dbReference type="EMBL" id="WOWK01000103">
    <property type="protein sequence ID" value="KAF0318888.1"/>
    <property type="molecule type" value="Genomic_DNA"/>
</dbReference>
<feature type="compositionally biased region" description="Polar residues" evidence="1">
    <location>
        <begin position="54"/>
        <end position="63"/>
    </location>
</feature>
<sequence>MPPHRRSRNCNKRVRPIDTTSLRHLRRCRQLQPSNPSWQTRQDRSRECSPKPSPTKNPSQPSKTPVHRQADRRLSRRRNSKHTPPKGKRLVVCDSGARASASGEAAAEEGRRTDEKKTRKCNRRTVPKLKIRFARRGLAITAGNALTRRFFWLTMELRRESPLTPSRRSPK</sequence>
<name>A0A8H3W633_9PEZI</name>
<protein>
    <submittedName>
        <fullName evidence="2">Uncharacterized protein</fullName>
    </submittedName>
</protein>
<evidence type="ECO:0000313" key="3">
    <source>
        <dbReference type="Proteomes" id="UP000434172"/>
    </source>
</evidence>
<comment type="caution">
    <text evidence="2">The sequence shown here is derived from an EMBL/GenBank/DDBJ whole genome shotgun (WGS) entry which is preliminary data.</text>
</comment>
<feature type="compositionally biased region" description="Polar residues" evidence="1">
    <location>
        <begin position="31"/>
        <end position="40"/>
    </location>
</feature>
<evidence type="ECO:0000256" key="1">
    <source>
        <dbReference type="SAM" id="MobiDB-lite"/>
    </source>
</evidence>
<feature type="compositionally biased region" description="Basic residues" evidence="1">
    <location>
        <begin position="1"/>
        <end position="14"/>
    </location>
</feature>
<feature type="compositionally biased region" description="Basic and acidic residues" evidence="1">
    <location>
        <begin position="108"/>
        <end position="117"/>
    </location>
</feature>